<accession>A0A9D4QGV3</accession>
<comment type="caution">
    <text evidence="2">The sequence shown here is derived from an EMBL/GenBank/DDBJ whole genome shotgun (WGS) entry which is preliminary data.</text>
</comment>
<dbReference type="Proteomes" id="UP000821837">
    <property type="component" value="Chromosome 1"/>
</dbReference>
<reference evidence="2" key="2">
    <citation type="submission" date="2021-09" db="EMBL/GenBank/DDBJ databases">
        <authorList>
            <person name="Jia N."/>
            <person name="Wang J."/>
            <person name="Shi W."/>
            <person name="Du L."/>
            <person name="Sun Y."/>
            <person name="Zhan W."/>
            <person name="Jiang J."/>
            <person name="Wang Q."/>
            <person name="Zhang B."/>
            <person name="Ji P."/>
            <person name="Sakyi L.B."/>
            <person name="Cui X."/>
            <person name="Yuan T."/>
            <person name="Jiang B."/>
            <person name="Yang W."/>
            <person name="Lam T.T.-Y."/>
            <person name="Chang Q."/>
            <person name="Ding S."/>
            <person name="Wang X."/>
            <person name="Zhu J."/>
            <person name="Ruan X."/>
            <person name="Zhao L."/>
            <person name="Wei J."/>
            <person name="Que T."/>
            <person name="Du C."/>
            <person name="Cheng J."/>
            <person name="Dai P."/>
            <person name="Han X."/>
            <person name="Huang E."/>
            <person name="Gao Y."/>
            <person name="Liu J."/>
            <person name="Shao H."/>
            <person name="Ye R."/>
            <person name="Li L."/>
            <person name="Wei W."/>
            <person name="Wang X."/>
            <person name="Wang C."/>
            <person name="Huo Q."/>
            <person name="Li W."/>
            <person name="Guo W."/>
            <person name="Chen H."/>
            <person name="Chen S."/>
            <person name="Zhou L."/>
            <person name="Zhou L."/>
            <person name="Ni X."/>
            <person name="Tian J."/>
            <person name="Zhou Y."/>
            <person name="Sheng Y."/>
            <person name="Liu T."/>
            <person name="Pan Y."/>
            <person name="Xia L."/>
            <person name="Li J."/>
            <person name="Zhao F."/>
            <person name="Cao W."/>
        </authorList>
    </citation>
    <scope>NUCLEOTIDE SEQUENCE</scope>
    <source>
        <strain evidence="2">Rsan-2018</strain>
        <tissue evidence="2">Larvae</tissue>
    </source>
</reference>
<evidence type="ECO:0000313" key="3">
    <source>
        <dbReference type="Proteomes" id="UP000821837"/>
    </source>
</evidence>
<name>A0A9D4QGV3_RHISA</name>
<keyword evidence="3" id="KW-1185">Reference proteome</keyword>
<dbReference type="Pfam" id="PF00078">
    <property type="entry name" value="RVT_1"/>
    <property type="match status" value="1"/>
</dbReference>
<sequence>MDLMTSMVLAYDNVSRSAIVRVMQWLQLPLRVCDFVVSLLAHRTICIRVGKERTGNFVTKQGVQQGSVLAPILFNITLLPLACQLASIPDAFFLLYADDLTVWTLHPNLQRQQHALQSTLDKASDRCARIGLTLSATKTAFMSITNTREILPWLKAQASDNRPLTRLRQSNRQV</sequence>
<proteinExistence type="predicted"/>
<evidence type="ECO:0000259" key="1">
    <source>
        <dbReference type="PROSITE" id="PS50878"/>
    </source>
</evidence>
<dbReference type="AlphaFoldDB" id="A0A9D4QGV3"/>
<dbReference type="PANTHER" id="PTHR47027:SF20">
    <property type="entry name" value="REVERSE TRANSCRIPTASE-LIKE PROTEIN WITH RNA-DIRECTED DNA POLYMERASE DOMAIN"/>
    <property type="match status" value="1"/>
</dbReference>
<feature type="domain" description="Reverse transcriptase" evidence="1">
    <location>
        <begin position="1"/>
        <end position="158"/>
    </location>
</feature>
<dbReference type="EMBL" id="JABSTV010001245">
    <property type="protein sequence ID" value="KAH7982689.1"/>
    <property type="molecule type" value="Genomic_DNA"/>
</dbReference>
<evidence type="ECO:0000313" key="2">
    <source>
        <dbReference type="EMBL" id="KAH7982689.1"/>
    </source>
</evidence>
<gene>
    <name evidence="2" type="ORF">HPB52_006552</name>
</gene>
<dbReference type="VEuPathDB" id="VectorBase:RSAN_046861"/>
<dbReference type="InterPro" id="IPR043502">
    <property type="entry name" value="DNA/RNA_pol_sf"/>
</dbReference>
<dbReference type="PANTHER" id="PTHR47027">
    <property type="entry name" value="REVERSE TRANSCRIPTASE DOMAIN-CONTAINING PROTEIN"/>
    <property type="match status" value="1"/>
</dbReference>
<protein>
    <recommendedName>
        <fullName evidence="1">Reverse transcriptase domain-containing protein</fullName>
    </recommendedName>
</protein>
<dbReference type="SUPFAM" id="SSF56672">
    <property type="entry name" value="DNA/RNA polymerases"/>
    <property type="match status" value="1"/>
</dbReference>
<dbReference type="InterPro" id="IPR000477">
    <property type="entry name" value="RT_dom"/>
</dbReference>
<reference evidence="2" key="1">
    <citation type="journal article" date="2020" name="Cell">
        <title>Large-Scale Comparative Analyses of Tick Genomes Elucidate Their Genetic Diversity and Vector Capacities.</title>
        <authorList>
            <consortium name="Tick Genome and Microbiome Consortium (TIGMIC)"/>
            <person name="Jia N."/>
            <person name="Wang J."/>
            <person name="Shi W."/>
            <person name="Du L."/>
            <person name="Sun Y."/>
            <person name="Zhan W."/>
            <person name="Jiang J.F."/>
            <person name="Wang Q."/>
            <person name="Zhang B."/>
            <person name="Ji P."/>
            <person name="Bell-Sakyi L."/>
            <person name="Cui X.M."/>
            <person name="Yuan T.T."/>
            <person name="Jiang B.G."/>
            <person name="Yang W.F."/>
            <person name="Lam T.T."/>
            <person name="Chang Q.C."/>
            <person name="Ding S.J."/>
            <person name="Wang X.J."/>
            <person name="Zhu J.G."/>
            <person name="Ruan X.D."/>
            <person name="Zhao L."/>
            <person name="Wei J.T."/>
            <person name="Ye R.Z."/>
            <person name="Que T.C."/>
            <person name="Du C.H."/>
            <person name="Zhou Y.H."/>
            <person name="Cheng J.X."/>
            <person name="Dai P.F."/>
            <person name="Guo W.B."/>
            <person name="Han X.H."/>
            <person name="Huang E.J."/>
            <person name="Li L.F."/>
            <person name="Wei W."/>
            <person name="Gao Y.C."/>
            <person name="Liu J.Z."/>
            <person name="Shao H.Z."/>
            <person name="Wang X."/>
            <person name="Wang C.C."/>
            <person name="Yang T.C."/>
            <person name="Huo Q.B."/>
            <person name="Li W."/>
            <person name="Chen H.Y."/>
            <person name="Chen S.E."/>
            <person name="Zhou L.G."/>
            <person name="Ni X.B."/>
            <person name="Tian J.H."/>
            <person name="Sheng Y."/>
            <person name="Liu T."/>
            <person name="Pan Y.S."/>
            <person name="Xia L.Y."/>
            <person name="Li J."/>
            <person name="Zhao F."/>
            <person name="Cao W.C."/>
        </authorList>
    </citation>
    <scope>NUCLEOTIDE SEQUENCE</scope>
    <source>
        <strain evidence="2">Rsan-2018</strain>
    </source>
</reference>
<dbReference type="PROSITE" id="PS50878">
    <property type="entry name" value="RT_POL"/>
    <property type="match status" value="1"/>
</dbReference>
<dbReference type="GO" id="GO:0071897">
    <property type="term" value="P:DNA biosynthetic process"/>
    <property type="evidence" value="ECO:0007669"/>
    <property type="project" value="UniProtKB-ARBA"/>
</dbReference>
<organism evidence="2 3">
    <name type="scientific">Rhipicephalus sanguineus</name>
    <name type="common">Brown dog tick</name>
    <name type="synonym">Ixodes sanguineus</name>
    <dbReference type="NCBI Taxonomy" id="34632"/>
    <lineage>
        <taxon>Eukaryota</taxon>
        <taxon>Metazoa</taxon>
        <taxon>Ecdysozoa</taxon>
        <taxon>Arthropoda</taxon>
        <taxon>Chelicerata</taxon>
        <taxon>Arachnida</taxon>
        <taxon>Acari</taxon>
        <taxon>Parasitiformes</taxon>
        <taxon>Ixodida</taxon>
        <taxon>Ixodoidea</taxon>
        <taxon>Ixodidae</taxon>
        <taxon>Rhipicephalinae</taxon>
        <taxon>Rhipicephalus</taxon>
        <taxon>Rhipicephalus</taxon>
    </lineage>
</organism>